<accession>A0A947GHD3</accession>
<dbReference type="Proteomes" id="UP000748108">
    <property type="component" value="Unassembled WGS sequence"/>
</dbReference>
<dbReference type="Gene3D" id="3.10.20.270">
    <property type="entry name" value="TmoB-like"/>
    <property type="match status" value="1"/>
</dbReference>
<gene>
    <name evidence="1" type="ORF">KM312_07925</name>
</gene>
<evidence type="ECO:0000313" key="1">
    <source>
        <dbReference type="EMBL" id="MBT9282563.1"/>
    </source>
</evidence>
<sequence>MATVPLAAAHKEDFVVLVVPVEDTDTIAQVAQKIAVHTVGIRVKPRNKPLQVMHNGRVVPDHLTVAEAGIRPMDYVEVSYVE</sequence>
<dbReference type="SUPFAM" id="SSF110814">
    <property type="entry name" value="TmoB-like"/>
    <property type="match status" value="1"/>
</dbReference>
<reference evidence="1" key="1">
    <citation type="journal article" date="2021" name="Microbiology">
        <title>Metagenomic Analysis of the Microbial Community in the Underground Coal Fire Area (Kemerovo Region, Russia) Revealed Predominance of Thermophilic Members of the Phyla Deinococcus-thermus, Aquificae, and Firmicutes.</title>
        <authorList>
            <person name="Kadnikov V."/>
            <person name="Mardanov A.V."/>
            <person name="Beletsky A.V."/>
            <person name="Karnachuk O.V."/>
            <person name="Ravin N.V."/>
        </authorList>
    </citation>
    <scope>NUCLEOTIDE SEQUENCE</scope>
    <source>
        <strain evidence="1">RBS10-49</strain>
    </source>
</reference>
<dbReference type="CDD" id="cd17042">
    <property type="entry name" value="Ubl_TmoB"/>
    <property type="match status" value="1"/>
</dbReference>
<dbReference type="AlphaFoldDB" id="A0A947GHD3"/>
<protein>
    <submittedName>
        <fullName evidence="1">Toluene-4-monooxygenase system B family protein</fullName>
    </submittedName>
</protein>
<name>A0A947GHD3_HYDSH</name>
<comment type="caution">
    <text evidence="1">The sequence shown here is derived from an EMBL/GenBank/DDBJ whole genome shotgun (WGS) entry which is preliminary data.</text>
</comment>
<organism evidence="1 2">
    <name type="scientific">Hydrogenibacillus schlegelii</name>
    <name type="common">Bacillus schlegelii</name>
    <dbReference type="NCBI Taxonomy" id="1484"/>
    <lineage>
        <taxon>Bacteria</taxon>
        <taxon>Bacillati</taxon>
        <taxon>Bacillota</taxon>
        <taxon>Bacilli</taxon>
        <taxon>Bacillales</taxon>
        <taxon>Bacillales Family X. Incertae Sedis</taxon>
        <taxon>Hydrogenibacillus</taxon>
    </lineage>
</organism>
<dbReference type="EMBL" id="JAHHQF010000061">
    <property type="protein sequence ID" value="MBT9282563.1"/>
    <property type="molecule type" value="Genomic_DNA"/>
</dbReference>
<dbReference type="Pfam" id="PF06234">
    <property type="entry name" value="TmoB"/>
    <property type="match status" value="1"/>
</dbReference>
<evidence type="ECO:0000313" key="2">
    <source>
        <dbReference type="Proteomes" id="UP000748108"/>
    </source>
</evidence>
<dbReference type="InterPro" id="IPR036713">
    <property type="entry name" value="TmoB-like_sf"/>
</dbReference>
<dbReference type="InterPro" id="IPR009355">
    <property type="entry name" value="Toluene_mOase_B"/>
</dbReference>
<proteinExistence type="predicted"/>